<dbReference type="InterPro" id="IPR050300">
    <property type="entry name" value="GDXG_lipolytic_enzyme"/>
</dbReference>
<dbReference type="PANTHER" id="PTHR48081:SF8">
    <property type="entry name" value="ALPHA_BETA HYDROLASE FOLD-3 DOMAIN-CONTAINING PROTEIN-RELATED"/>
    <property type="match status" value="1"/>
</dbReference>
<evidence type="ECO:0000256" key="1">
    <source>
        <dbReference type="ARBA" id="ARBA00022801"/>
    </source>
</evidence>
<comment type="caution">
    <text evidence="3">The sequence shown here is derived from an EMBL/GenBank/DDBJ whole genome shotgun (WGS) entry which is preliminary data.</text>
</comment>
<dbReference type="InterPro" id="IPR013094">
    <property type="entry name" value="AB_hydrolase_3"/>
</dbReference>
<dbReference type="SUPFAM" id="SSF53474">
    <property type="entry name" value="alpha/beta-Hydrolases"/>
    <property type="match status" value="1"/>
</dbReference>
<keyword evidence="4" id="KW-1185">Reference proteome</keyword>
<dbReference type="EMBL" id="BAABCW010000010">
    <property type="protein sequence ID" value="GAA3510800.1"/>
    <property type="molecule type" value="Genomic_DNA"/>
</dbReference>
<dbReference type="RefSeq" id="WP_344927959.1">
    <property type="nucleotide sequence ID" value="NZ_BAABCW010000010.1"/>
</dbReference>
<evidence type="ECO:0000313" key="3">
    <source>
        <dbReference type="EMBL" id="GAA3510800.1"/>
    </source>
</evidence>
<dbReference type="GO" id="GO:0016787">
    <property type="term" value="F:hydrolase activity"/>
    <property type="evidence" value="ECO:0007669"/>
    <property type="project" value="UniProtKB-KW"/>
</dbReference>
<evidence type="ECO:0000259" key="2">
    <source>
        <dbReference type="Pfam" id="PF07859"/>
    </source>
</evidence>
<dbReference type="Proteomes" id="UP001500459">
    <property type="component" value="Unassembled WGS sequence"/>
</dbReference>
<feature type="domain" description="Alpha/beta hydrolase fold-3" evidence="2">
    <location>
        <begin position="74"/>
        <end position="273"/>
    </location>
</feature>
<dbReference type="Pfam" id="PF07859">
    <property type="entry name" value="Abhydrolase_3"/>
    <property type="match status" value="1"/>
</dbReference>
<reference evidence="4" key="1">
    <citation type="journal article" date="2019" name="Int. J. Syst. Evol. Microbiol.">
        <title>The Global Catalogue of Microorganisms (GCM) 10K type strain sequencing project: providing services to taxonomists for standard genome sequencing and annotation.</title>
        <authorList>
            <consortium name="The Broad Institute Genomics Platform"/>
            <consortium name="The Broad Institute Genome Sequencing Center for Infectious Disease"/>
            <person name="Wu L."/>
            <person name="Ma J."/>
        </authorList>
    </citation>
    <scope>NUCLEOTIDE SEQUENCE [LARGE SCALE GENOMIC DNA]</scope>
    <source>
        <strain evidence="4">JCM 17106</strain>
    </source>
</reference>
<name>A0ABP6UPU9_9FLAO</name>
<dbReference type="PANTHER" id="PTHR48081">
    <property type="entry name" value="AB HYDROLASE SUPERFAMILY PROTEIN C4A8.06C"/>
    <property type="match status" value="1"/>
</dbReference>
<dbReference type="InterPro" id="IPR029058">
    <property type="entry name" value="AB_hydrolase_fold"/>
</dbReference>
<keyword evidence="1 3" id="KW-0378">Hydrolase</keyword>
<evidence type="ECO:0000313" key="4">
    <source>
        <dbReference type="Proteomes" id="UP001500459"/>
    </source>
</evidence>
<proteinExistence type="predicted"/>
<accession>A0ABP6UPU9</accession>
<protein>
    <submittedName>
        <fullName evidence="3">Alpha/beta hydrolase</fullName>
    </submittedName>
</protein>
<sequence length="298" mass="33422">MKQSFTYYLALLVIKLKGLKKNFSQDPVPYKTIRKEDVYQPKGKSFKENIIKSFKISGSSITEIGQKSSSDKLLLFIHGGAFICGPGQHHWDTIKTIAKETDYIIWMCNYPKAPEHTISKISENIDSIYKTALQNYQPSQISLIGDSVGGTLITALTQRLIANKKETPNILILVSPVMDASISNPDIDKVDQKDPMLSKVGLLSAKKMCAENGNLKDVMISPLYGSFEQFPDTILFLAENDITYPDQKLMVTKLKEANIPMKLIEGKNMPHIWPFLPVMKEAKVALITIINLLNNSKK</sequence>
<gene>
    <name evidence="3" type="ORF">GCM10022393_25510</name>
</gene>
<organism evidence="3 4">
    <name type="scientific">Aquimarina addita</name>
    <dbReference type="NCBI Taxonomy" id="870485"/>
    <lineage>
        <taxon>Bacteria</taxon>
        <taxon>Pseudomonadati</taxon>
        <taxon>Bacteroidota</taxon>
        <taxon>Flavobacteriia</taxon>
        <taxon>Flavobacteriales</taxon>
        <taxon>Flavobacteriaceae</taxon>
        <taxon>Aquimarina</taxon>
    </lineage>
</organism>
<dbReference type="Gene3D" id="3.40.50.1820">
    <property type="entry name" value="alpha/beta hydrolase"/>
    <property type="match status" value="1"/>
</dbReference>